<accession>A0A4R8UI26</accession>
<evidence type="ECO:0000259" key="2">
    <source>
        <dbReference type="Pfam" id="PF04892"/>
    </source>
</evidence>
<feature type="transmembrane region" description="Helical" evidence="1">
    <location>
        <begin position="68"/>
        <end position="86"/>
    </location>
</feature>
<feature type="transmembrane region" description="Helical" evidence="1">
    <location>
        <begin position="12"/>
        <end position="35"/>
    </location>
</feature>
<feature type="transmembrane region" description="Helical" evidence="1">
    <location>
        <begin position="93"/>
        <end position="112"/>
    </location>
</feature>
<dbReference type="InterPro" id="IPR006976">
    <property type="entry name" value="VanZ-like"/>
</dbReference>
<protein>
    <submittedName>
        <fullName evidence="3">VanZ family protein</fullName>
    </submittedName>
</protein>
<dbReference type="EMBL" id="SOEZ01000015">
    <property type="protein sequence ID" value="TFB55001.1"/>
    <property type="molecule type" value="Genomic_DNA"/>
</dbReference>
<feature type="transmembrane region" description="Helical" evidence="1">
    <location>
        <begin position="124"/>
        <end position="146"/>
    </location>
</feature>
<keyword evidence="1" id="KW-0472">Membrane</keyword>
<comment type="caution">
    <text evidence="3">The sequence shown here is derived from an EMBL/GenBank/DDBJ whole genome shotgun (WGS) entry which is preliminary data.</text>
</comment>
<name>A0A4R8UI26_9MICO</name>
<evidence type="ECO:0000256" key="1">
    <source>
        <dbReference type="SAM" id="Phobius"/>
    </source>
</evidence>
<reference evidence="3 4" key="1">
    <citation type="submission" date="2019-03" db="EMBL/GenBank/DDBJ databases">
        <title>Genomics of glacier-inhabiting Cryobacterium strains.</title>
        <authorList>
            <person name="Liu Q."/>
            <person name="Xin Y.-H."/>
        </authorList>
    </citation>
    <scope>NUCLEOTIDE SEQUENCE [LARGE SCALE GENOMIC DNA]</scope>
    <source>
        <strain evidence="3 4">Sr47</strain>
    </source>
</reference>
<dbReference type="OrthoDB" id="3787741at2"/>
<feature type="domain" description="VanZ-like" evidence="2">
    <location>
        <begin position="21"/>
        <end position="140"/>
    </location>
</feature>
<dbReference type="Proteomes" id="UP000297866">
    <property type="component" value="Unassembled WGS sequence"/>
</dbReference>
<gene>
    <name evidence="3" type="ORF">E3O23_03000</name>
</gene>
<dbReference type="Pfam" id="PF04892">
    <property type="entry name" value="VanZ"/>
    <property type="match status" value="1"/>
</dbReference>
<evidence type="ECO:0000313" key="4">
    <source>
        <dbReference type="Proteomes" id="UP000297866"/>
    </source>
</evidence>
<keyword evidence="1" id="KW-1133">Transmembrane helix</keyword>
<evidence type="ECO:0000313" key="3">
    <source>
        <dbReference type="EMBL" id="TFB55001.1"/>
    </source>
</evidence>
<sequence length="152" mass="16385">MSSADVMQRTALHRTTLFLTFAYLVVLALIAFWPAPVDRDAEQLLGSFVGWLQRHGAPLWMQYDAIEFGANIALFFPVGLFVVILAGARRWWLGLFVGFTASCAIEIGQLAFLPARFATVNDVVANTAGATAGAIAAVLLLLALGVPANRHL</sequence>
<organism evidence="3 4">
    <name type="scientific">Cryobacterium tagatosivorans</name>
    <dbReference type="NCBI Taxonomy" id="1259199"/>
    <lineage>
        <taxon>Bacteria</taxon>
        <taxon>Bacillati</taxon>
        <taxon>Actinomycetota</taxon>
        <taxon>Actinomycetes</taxon>
        <taxon>Micrococcales</taxon>
        <taxon>Microbacteriaceae</taxon>
        <taxon>Cryobacterium</taxon>
    </lineage>
</organism>
<dbReference type="AlphaFoldDB" id="A0A4R8UI26"/>
<proteinExistence type="predicted"/>
<keyword evidence="4" id="KW-1185">Reference proteome</keyword>
<dbReference type="RefSeq" id="WP_134488044.1">
    <property type="nucleotide sequence ID" value="NZ_SOEZ01000015.1"/>
</dbReference>
<keyword evidence="1" id="KW-0812">Transmembrane</keyword>